<keyword evidence="5" id="KW-0067">ATP-binding</keyword>
<keyword evidence="3" id="KW-0378">Hydrolase</keyword>
<keyword evidence="11" id="KW-1185">Reference proteome</keyword>
<gene>
    <name evidence="10" type="ORF">Glove_53g20</name>
</gene>
<evidence type="ECO:0000259" key="8">
    <source>
        <dbReference type="PROSITE" id="PS51194"/>
    </source>
</evidence>
<dbReference type="GO" id="GO:0016787">
    <property type="term" value="F:hydrolase activity"/>
    <property type="evidence" value="ECO:0007669"/>
    <property type="project" value="UniProtKB-KW"/>
</dbReference>
<evidence type="ECO:0000256" key="2">
    <source>
        <dbReference type="ARBA" id="ARBA00022741"/>
    </source>
</evidence>
<dbReference type="Pfam" id="PF00271">
    <property type="entry name" value="Helicase_C"/>
    <property type="match status" value="1"/>
</dbReference>
<dbReference type="InterPro" id="IPR027417">
    <property type="entry name" value="P-loop_NTPase"/>
</dbReference>
<dbReference type="GO" id="GO:0003676">
    <property type="term" value="F:nucleic acid binding"/>
    <property type="evidence" value="ECO:0007669"/>
    <property type="project" value="InterPro"/>
</dbReference>
<evidence type="ECO:0000313" key="11">
    <source>
        <dbReference type="Proteomes" id="UP000266861"/>
    </source>
</evidence>
<dbReference type="SMART" id="SM00487">
    <property type="entry name" value="DEXDc"/>
    <property type="match status" value="1"/>
</dbReference>
<keyword evidence="4" id="KW-0347">Helicase</keyword>
<dbReference type="InterPro" id="IPR014014">
    <property type="entry name" value="RNA_helicase_DEAD_Q_motif"/>
</dbReference>
<dbReference type="CDD" id="cd00268">
    <property type="entry name" value="DEADc"/>
    <property type="match status" value="1"/>
</dbReference>
<dbReference type="InterPro" id="IPR011545">
    <property type="entry name" value="DEAD/DEAH_box_helicase_dom"/>
</dbReference>
<dbReference type="PROSITE" id="PS51192">
    <property type="entry name" value="HELICASE_ATP_BIND_1"/>
    <property type="match status" value="1"/>
</dbReference>
<dbReference type="CDD" id="cd18787">
    <property type="entry name" value="SF2_C_DEAD"/>
    <property type="match status" value="1"/>
</dbReference>
<evidence type="ECO:0000256" key="1">
    <source>
        <dbReference type="ARBA" id="ARBA00012552"/>
    </source>
</evidence>
<keyword evidence="2" id="KW-0547">Nucleotide-binding</keyword>
<feature type="domain" description="Helicase C-terminal" evidence="8">
    <location>
        <begin position="339"/>
        <end position="501"/>
    </location>
</feature>
<dbReference type="GO" id="GO:0003724">
    <property type="term" value="F:RNA helicase activity"/>
    <property type="evidence" value="ECO:0007669"/>
    <property type="project" value="UniProtKB-EC"/>
</dbReference>
<proteinExistence type="predicted"/>
<organism evidence="10 11">
    <name type="scientific">Diversispora epigaea</name>
    <dbReference type="NCBI Taxonomy" id="1348612"/>
    <lineage>
        <taxon>Eukaryota</taxon>
        <taxon>Fungi</taxon>
        <taxon>Fungi incertae sedis</taxon>
        <taxon>Mucoromycota</taxon>
        <taxon>Glomeromycotina</taxon>
        <taxon>Glomeromycetes</taxon>
        <taxon>Diversisporales</taxon>
        <taxon>Diversisporaceae</taxon>
        <taxon>Diversispora</taxon>
    </lineage>
</organism>
<evidence type="ECO:0000256" key="6">
    <source>
        <dbReference type="PROSITE-ProRule" id="PRU00552"/>
    </source>
</evidence>
<evidence type="ECO:0000259" key="7">
    <source>
        <dbReference type="PROSITE" id="PS51192"/>
    </source>
</evidence>
<accession>A0A397JHB9</accession>
<dbReference type="OrthoDB" id="18170at2759"/>
<dbReference type="PROSITE" id="PS51194">
    <property type="entry name" value="HELICASE_CTER"/>
    <property type="match status" value="1"/>
</dbReference>
<dbReference type="PANTHER" id="PTHR47958">
    <property type="entry name" value="ATP-DEPENDENT RNA HELICASE DBP3"/>
    <property type="match status" value="1"/>
</dbReference>
<evidence type="ECO:0000256" key="5">
    <source>
        <dbReference type="ARBA" id="ARBA00022840"/>
    </source>
</evidence>
<name>A0A397JHB9_9GLOM</name>
<evidence type="ECO:0000256" key="3">
    <source>
        <dbReference type="ARBA" id="ARBA00022801"/>
    </source>
</evidence>
<dbReference type="InterPro" id="IPR014001">
    <property type="entry name" value="Helicase_ATP-bd"/>
</dbReference>
<evidence type="ECO:0000256" key="4">
    <source>
        <dbReference type="ARBA" id="ARBA00022806"/>
    </source>
</evidence>
<dbReference type="AlphaFoldDB" id="A0A397JHB9"/>
<dbReference type="InterPro" id="IPR044742">
    <property type="entry name" value="DEAD/DEAH_RhlB"/>
</dbReference>
<sequence>MKNSYSLTNNNYNQSSFNLSNITKSNKDLEIKNVSLKNATQTHFQICPNIFHAQLTAYVPYPEISKMSETQVQNLLKKNRIIIHGKSIPRPITNFEYCHLPPRMIDNLKNLGYFQPTSIQMQVIPTSLVGRDILANAQTGSGKTVAFLIPIIIHTWSLSQFNGNDGKGGPYALIIAPTRELCIQIEDQTKKLIKGLINMKTALLIGGFPIPNQVYRLEQGVQIVIATPGRFIDIINNYPKLNINNIHMVVIDEVDMMFKVGFMNQVTEILEKTTIFSLASGYRQQILMFSATIPESVEKLANSILKDYIRISIGNQIDDINSNLINENSEGKNSLPNIPIKQTILWVENKSKKKQLFSLLNDPKYYSPPIIIFVESKMGADLLSKAIEKKCNTVTLSLHSDKSQEERNQILQSFINGEIEILVATEIISRGLNLPNVNMIINFDMASSVSEYVHQVGRANNRGWAITFINEDSKNLFKEFVTLLKAQPSGRVTPLPSKLLNHGFTLSGNTKSR</sequence>
<feature type="domain" description="DEAD-box RNA helicase Q" evidence="9">
    <location>
        <begin position="93"/>
        <end position="121"/>
    </location>
</feature>
<evidence type="ECO:0000259" key="9">
    <source>
        <dbReference type="PROSITE" id="PS51195"/>
    </source>
</evidence>
<dbReference type="EC" id="3.6.4.13" evidence="1"/>
<dbReference type="GO" id="GO:0005524">
    <property type="term" value="F:ATP binding"/>
    <property type="evidence" value="ECO:0007669"/>
    <property type="project" value="UniProtKB-KW"/>
</dbReference>
<reference evidence="10 11" key="1">
    <citation type="submission" date="2018-08" db="EMBL/GenBank/DDBJ databases">
        <title>Genome and evolution of the arbuscular mycorrhizal fungus Diversispora epigaea (formerly Glomus versiforme) and its bacterial endosymbionts.</title>
        <authorList>
            <person name="Sun X."/>
            <person name="Fei Z."/>
            <person name="Harrison M."/>
        </authorList>
    </citation>
    <scope>NUCLEOTIDE SEQUENCE [LARGE SCALE GENOMIC DNA]</scope>
    <source>
        <strain evidence="10 11">IT104</strain>
    </source>
</reference>
<dbReference type="PROSITE" id="PS51195">
    <property type="entry name" value="Q_MOTIF"/>
    <property type="match status" value="1"/>
</dbReference>
<dbReference type="STRING" id="1348612.A0A397JHB9"/>
<dbReference type="Gene3D" id="3.40.50.300">
    <property type="entry name" value="P-loop containing nucleotide triphosphate hydrolases"/>
    <property type="match status" value="2"/>
</dbReference>
<comment type="caution">
    <text evidence="10">The sequence shown here is derived from an EMBL/GenBank/DDBJ whole genome shotgun (WGS) entry which is preliminary data.</text>
</comment>
<dbReference type="Proteomes" id="UP000266861">
    <property type="component" value="Unassembled WGS sequence"/>
</dbReference>
<dbReference type="SMART" id="SM00490">
    <property type="entry name" value="HELICc"/>
    <property type="match status" value="1"/>
</dbReference>
<dbReference type="InterPro" id="IPR001650">
    <property type="entry name" value="Helicase_C-like"/>
</dbReference>
<protein>
    <recommendedName>
        <fullName evidence="1">RNA helicase</fullName>
        <ecNumber evidence="1">3.6.4.13</ecNumber>
    </recommendedName>
</protein>
<dbReference type="Pfam" id="PF00270">
    <property type="entry name" value="DEAD"/>
    <property type="match status" value="1"/>
</dbReference>
<dbReference type="EMBL" id="PQFF01000050">
    <property type="protein sequence ID" value="RHZ86198.1"/>
    <property type="molecule type" value="Genomic_DNA"/>
</dbReference>
<evidence type="ECO:0000313" key="10">
    <source>
        <dbReference type="EMBL" id="RHZ86198.1"/>
    </source>
</evidence>
<dbReference type="SUPFAM" id="SSF52540">
    <property type="entry name" value="P-loop containing nucleoside triphosphate hydrolases"/>
    <property type="match status" value="2"/>
</dbReference>
<feature type="short sequence motif" description="Q motif" evidence="6">
    <location>
        <begin position="93"/>
        <end position="121"/>
    </location>
</feature>
<feature type="domain" description="Helicase ATP-binding" evidence="7">
    <location>
        <begin position="124"/>
        <end position="311"/>
    </location>
</feature>